<dbReference type="EMBL" id="MAJD01000002">
    <property type="protein sequence ID" value="OBX34564.1"/>
    <property type="molecule type" value="Genomic_DNA"/>
</dbReference>
<comment type="similarity">
    <text evidence="1 6 7">Belongs to the EF-Ts family.</text>
</comment>
<comment type="caution">
    <text evidence="9">The sequence shown here is derived from an EMBL/GenBank/DDBJ whole genome shotgun (WGS) entry which is preliminary data.</text>
</comment>
<keyword evidence="5 6" id="KW-0648">Protein biosynthesis</keyword>
<dbReference type="SUPFAM" id="SSF54713">
    <property type="entry name" value="Elongation factor Ts (EF-Ts), dimerisation domain"/>
    <property type="match status" value="2"/>
</dbReference>
<dbReference type="OMA" id="DAGMMDC"/>
<dbReference type="CDD" id="cd14275">
    <property type="entry name" value="UBA_EF-Ts"/>
    <property type="match status" value="1"/>
</dbReference>
<dbReference type="InterPro" id="IPR009060">
    <property type="entry name" value="UBA-like_sf"/>
</dbReference>
<sequence length="291" mass="30986">MAAISASQVKELRERTGLGMMECKKALTEAGGDIDTAIENLRKNSGLKAAKKAGRTAAEGAVVTRVAEDGSYGVMVEINSETDFVARDDNFIAFANKVADAFFAAKSEDVAAIMEGELEADREQLVQKIGENIGVRRSVVVEAASQGGSLVGAYVHGGRIGVLTVLNGGNAEVAKDVAMHVAALNPAVALPENMPQEKLDEEKAIILAQPDMAGKPEQIAEKMVQGRLKKFLAENSLTEQAFVKDPNQSVAEYVKAAGGEVIGFTRFEVGEGIEKEEVDFAQEVMEQAKRS</sequence>
<dbReference type="InterPro" id="IPR001816">
    <property type="entry name" value="Transl_elong_EFTs/EF1B"/>
</dbReference>
<dbReference type="FunFam" id="1.10.286.20:FF:000001">
    <property type="entry name" value="Elongation factor Ts"/>
    <property type="match status" value="1"/>
</dbReference>
<proteinExistence type="inferred from homology"/>
<evidence type="ECO:0000256" key="8">
    <source>
        <dbReference type="RuleBase" id="RU000643"/>
    </source>
</evidence>
<dbReference type="FunFam" id="1.10.8.10:FF:000001">
    <property type="entry name" value="Elongation factor Ts"/>
    <property type="match status" value="1"/>
</dbReference>
<dbReference type="PROSITE" id="PS01126">
    <property type="entry name" value="EF_TS_1"/>
    <property type="match status" value="1"/>
</dbReference>
<evidence type="ECO:0000256" key="7">
    <source>
        <dbReference type="RuleBase" id="RU000642"/>
    </source>
</evidence>
<dbReference type="Pfam" id="PF00889">
    <property type="entry name" value="EF_TS"/>
    <property type="match status" value="1"/>
</dbReference>
<dbReference type="RefSeq" id="WP_013333559.1">
    <property type="nucleotide sequence ID" value="NZ_CP087224.1"/>
</dbReference>
<dbReference type="InterPro" id="IPR014039">
    <property type="entry name" value="Transl_elong_EFTs/EF1B_dimer"/>
</dbReference>
<dbReference type="PANTHER" id="PTHR11741">
    <property type="entry name" value="ELONGATION FACTOR TS"/>
    <property type="match status" value="1"/>
</dbReference>
<evidence type="ECO:0000256" key="1">
    <source>
        <dbReference type="ARBA" id="ARBA00005532"/>
    </source>
</evidence>
<keyword evidence="4 6" id="KW-0251">Elongation factor</keyword>
<evidence type="ECO:0000313" key="9">
    <source>
        <dbReference type="EMBL" id="OBX34564.1"/>
    </source>
</evidence>
<dbReference type="GO" id="GO:0003746">
    <property type="term" value="F:translation elongation factor activity"/>
    <property type="evidence" value="ECO:0007669"/>
    <property type="project" value="UniProtKB-UniRule"/>
</dbReference>
<dbReference type="PATRIC" id="fig|2746.7.peg.3724"/>
<dbReference type="InterPro" id="IPR036402">
    <property type="entry name" value="EF-Ts_dimer_sf"/>
</dbReference>
<dbReference type="Proteomes" id="UP000092504">
    <property type="component" value="Unassembled WGS sequence"/>
</dbReference>
<dbReference type="NCBIfam" id="TIGR00116">
    <property type="entry name" value="tsf"/>
    <property type="match status" value="1"/>
</dbReference>
<evidence type="ECO:0000256" key="5">
    <source>
        <dbReference type="ARBA" id="ARBA00022917"/>
    </source>
</evidence>
<evidence type="ECO:0000256" key="4">
    <source>
        <dbReference type="ARBA" id="ARBA00022768"/>
    </source>
</evidence>
<evidence type="ECO:0000313" key="10">
    <source>
        <dbReference type="Proteomes" id="UP000092504"/>
    </source>
</evidence>
<comment type="subcellular location">
    <subcellularLocation>
        <location evidence="6 8">Cytoplasm</location>
    </subcellularLocation>
</comment>
<name>A0A1B8NX45_HALEL</name>
<evidence type="ECO:0000256" key="6">
    <source>
        <dbReference type="HAMAP-Rule" id="MF_00050"/>
    </source>
</evidence>
<evidence type="ECO:0000256" key="3">
    <source>
        <dbReference type="ARBA" id="ARBA00022490"/>
    </source>
</evidence>
<organism evidence="9 10">
    <name type="scientific">Halomonas elongata</name>
    <dbReference type="NCBI Taxonomy" id="2746"/>
    <lineage>
        <taxon>Bacteria</taxon>
        <taxon>Pseudomonadati</taxon>
        <taxon>Pseudomonadota</taxon>
        <taxon>Gammaproteobacteria</taxon>
        <taxon>Oceanospirillales</taxon>
        <taxon>Halomonadaceae</taxon>
        <taxon>Halomonas</taxon>
    </lineage>
</organism>
<dbReference type="Gene3D" id="3.30.479.20">
    <property type="entry name" value="Elongation factor Ts, dimerisation domain"/>
    <property type="match status" value="2"/>
</dbReference>
<comment type="function">
    <text evidence="6 7">Associates with the EF-Tu.GDP complex and induces the exchange of GDP to GTP. It remains bound to the aminoacyl-tRNA.EF-Tu.GTP complex up to the GTP hydrolysis stage on the ribosome.</text>
</comment>
<gene>
    <name evidence="6 9" type="primary">tsf</name>
    <name evidence="9" type="ORF">A8U91_03620</name>
</gene>
<evidence type="ECO:0000256" key="2">
    <source>
        <dbReference type="ARBA" id="ARBA00016956"/>
    </source>
</evidence>
<feature type="region of interest" description="Involved in Mg(2+) ion dislocation from EF-Tu" evidence="6">
    <location>
        <begin position="82"/>
        <end position="85"/>
    </location>
</feature>
<dbReference type="Gene3D" id="1.10.8.10">
    <property type="entry name" value="DNA helicase RuvA subunit, C-terminal domain"/>
    <property type="match status" value="1"/>
</dbReference>
<dbReference type="HAMAP" id="MF_00050">
    <property type="entry name" value="EF_Ts"/>
    <property type="match status" value="1"/>
</dbReference>
<dbReference type="PROSITE" id="PS01127">
    <property type="entry name" value="EF_TS_2"/>
    <property type="match status" value="1"/>
</dbReference>
<keyword evidence="3 6" id="KW-0963">Cytoplasm</keyword>
<dbReference type="GeneID" id="91011204"/>
<dbReference type="AlphaFoldDB" id="A0A1B8NX45"/>
<accession>A0A1B8NX45</accession>
<protein>
    <recommendedName>
        <fullName evidence="2 6">Elongation factor Ts</fullName>
        <shortName evidence="6">EF-Ts</shortName>
    </recommendedName>
</protein>
<dbReference type="Gene3D" id="1.10.286.20">
    <property type="match status" value="1"/>
</dbReference>
<reference evidence="9 10" key="1">
    <citation type="submission" date="2016-06" db="EMBL/GenBank/DDBJ databases">
        <title>Genome sequence of halotolerant plant growth promoting strain of Halomonas elongata HEK1 isolated from salterns of Rann of Kutch, Gujarat, India.</title>
        <authorList>
            <person name="Gaba S."/>
            <person name="Singh R.N."/>
            <person name="Abrol S."/>
            <person name="Kaushik R."/>
            <person name="Saxena A.K."/>
        </authorList>
    </citation>
    <scope>NUCLEOTIDE SEQUENCE [LARGE SCALE GENOMIC DNA]</scope>
    <source>
        <strain evidence="9 10">HEK1</strain>
    </source>
</reference>
<dbReference type="GO" id="GO:0005737">
    <property type="term" value="C:cytoplasm"/>
    <property type="evidence" value="ECO:0007669"/>
    <property type="project" value="UniProtKB-SubCell"/>
</dbReference>
<dbReference type="SUPFAM" id="SSF46934">
    <property type="entry name" value="UBA-like"/>
    <property type="match status" value="1"/>
</dbReference>
<dbReference type="InterPro" id="IPR018101">
    <property type="entry name" value="Transl_elong_Ts_CS"/>
</dbReference>
<dbReference type="PANTHER" id="PTHR11741:SF0">
    <property type="entry name" value="ELONGATION FACTOR TS, MITOCHONDRIAL"/>
    <property type="match status" value="1"/>
</dbReference>